<sequence length="182" mass="20322">MAFDDLASATESFINKSIEAGYALPHPADVERLHQLGNVITEDYKTTPKTPRKKSTPTTPKKKPQKDAKISNNDRNNNLTEGGLNIELSESESESEDSDVDFGQFATQKVGPAAGFSTTHYQISESDDSDRFIIDSSESSSENKNTENTSIDDDLVVTERSSQNDDELTDSQKRRKKHHRRQ</sequence>
<feature type="region of interest" description="Disordered" evidence="1">
    <location>
        <begin position="39"/>
        <end position="182"/>
    </location>
</feature>
<organism evidence="2 3">
    <name type="scientific">Tritrichomonas foetus</name>
    <dbReference type="NCBI Taxonomy" id="1144522"/>
    <lineage>
        <taxon>Eukaryota</taxon>
        <taxon>Metamonada</taxon>
        <taxon>Parabasalia</taxon>
        <taxon>Tritrichomonadida</taxon>
        <taxon>Tritrichomonadidae</taxon>
        <taxon>Tritrichomonas</taxon>
    </lineage>
</organism>
<feature type="compositionally biased region" description="Acidic residues" evidence="1">
    <location>
        <begin position="89"/>
        <end position="100"/>
    </location>
</feature>
<feature type="compositionally biased region" description="Polar residues" evidence="1">
    <location>
        <begin position="70"/>
        <end position="80"/>
    </location>
</feature>
<evidence type="ECO:0000256" key="1">
    <source>
        <dbReference type="SAM" id="MobiDB-lite"/>
    </source>
</evidence>
<dbReference type="GeneID" id="94844042"/>
<dbReference type="RefSeq" id="XP_068352756.1">
    <property type="nucleotide sequence ID" value="XM_068509338.1"/>
</dbReference>
<evidence type="ECO:0000313" key="2">
    <source>
        <dbReference type="EMBL" id="OHS99619.1"/>
    </source>
</evidence>
<proteinExistence type="predicted"/>
<feature type="compositionally biased region" description="Basic residues" evidence="1">
    <location>
        <begin position="50"/>
        <end position="64"/>
    </location>
</feature>
<feature type="compositionally biased region" description="Basic residues" evidence="1">
    <location>
        <begin position="173"/>
        <end position="182"/>
    </location>
</feature>
<dbReference type="EMBL" id="MLAK01000995">
    <property type="protein sequence ID" value="OHS99619.1"/>
    <property type="molecule type" value="Genomic_DNA"/>
</dbReference>
<comment type="caution">
    <text evidence="2">The sequence shown here is derived from an EMBL/GenBank/DDBJ whole genome shotgun (WGS) entry which is preliminary data.</text>
</comment>
<protein>
    <submittedName>
        <fullName evidence="2">Uncharacterized protein</fullName>
    </submittedName>
</protein>
<gene>
    <name evidence="2" type="ORF">TRFO_33880</name>
</gene>
<dbReference type="VEuPathDB" id="TrichDB:TRFO_33880"/>
<accession>A0A1J4JQ24</accession>
<name>A0A1J4JQ24_9EUKA</name>
<evidence type="ECO:0000313" key="3">
    <source>
        <dbReference type="Proteomes" id="UP000179807"/>
    </source>
</evidence>
<feature type="compositionally biased region" description="Low complexity" evidence="1">
    <location>
        <begin position="134"/>
        <end position="149"/>
    </location>
</feature>
<keyword evidence="3" id="KW-1185">Reference proteome</keyword>
<dbReference type="AlphaFoldDB" id="A0A1J4JQ24"/>
<reference evidence="2" key="1">
    <citation type="submission" date="2016-10" db="EMBL/GenBank/DDBJ databases">
        <authorList>
            <person name="Benchimol M."/>
            <person name="Almeida L.G."/>
            <person name="Vasconcelos A.T."/>
            <person name="Perreira-Neves A."/>
            <person name="Rosa I.A."/>
            <person name="Tasca T."/>
            <person name="Bogo M.R."/>
            <person name="de Souza W."/>
        </authorList>
    </citation>
    <scope>NUCLEOTIDE SEQUENCE [LARGE SCALE GENOMIC DNA]</scope>
    <source>
        <strain evidence="2">K</strain>
    </source>
</reference>
<dbReference type="Proteomes" id="UP000179807">
    <property type="component" value="Unassembled WGS sequence"/>
</dbReference>